<name>A0A5N7C0T4_PETAA</name>
<evidence type="ECO:0000313" key="1">
    <source>
        <dbReference type="EMBL" id="KAE8387463.1"/>
    </source>
</evidence>
<gene>
    <name evidence="1" type="ORF">BDV23DRAFT_161230</name>
</gene>
<proteinExistence type="predicted"/>
<protein>
    <submittedName>
        <fullName evidence="1">Uncharacterized protein</fullName>
    </submittedName>
</protein>
<organism evidence="1">
    <name type="scientific">Petromyces alliaceus</name>
    <name type="common">Aspergillus alliaceus</name>
    <dbReference type="NCBI Taxonomy" id="209559"/>
    <lineage>
        <taxon>Eukaryota</taxon>
        <taxon>Fungi</taxon>
        <taxon>Dikarya</taxon>
        <taxon>Ascomycota</taxon>
        <taxon>Pezizomycotina</taxon>
        <taxon>Eurotiomycetes</taxon>
        <taxon>Eurotiomycetidae</taxon>
        <taxon>Eurotiales</taxon>
        <taxon>Aspergillaceae</taxon>
        <taxon>Aspergillus</taxon>
        <taxon>Aspergillus subgen. Circumdati</taxon>
    </lineage>
</organism>
<sequence length="75" mass="7800">MGGSRTSSVSSSISSISSIPALSPLVAVVVPGPTRVSGRISIAVHNELRNLCSVILLSGDKQTKRNTLRIQGVDK</sequence>
<dbReference type="EMBL" id="ML735293">
    <property type="protein sequence ID" value="KAE8387463.1"/>
    <property type="molecule type" value="Genomic_DNA"/>
</dbReference>
<dbReference type="Proteomes" id="UP000326877">
    <property type="component" value="Unassembled WGS sequence"/>
</dbReference>
<reference evidence="1" key="1">
    <citation type="submission" date="2019-04" db="EMBL/GenBank/DDBJ databases">
        <title>Friends and foes A comparative genomics studyof 23 Aspergillus species from section Flavi.</title>
        <authorList>
            <consortium name="DOE Joint Genome Institute"/>
            <person name="Kjaerbolling I."/>
            <person name="Vesth T."/>
            <person name="Frisvad J.C."/>
            <person name="Nybo J.L."/>
            <person name="Theobald S."/>
            <person name="Kildgaard S."/>
            <person name="Isbrandt T."/>
            <person name="Kuo A."/>
            <person name="Sato A."/>
            <person name="Lyhne E.K."/>
            <person name="Kogle M.E."/>
            <person name="Wiebenga A."/>
            <person name="Kun R.S."/>
            <person name="Lubbers R.J."/>
            <person name="Makela M.R."/>
            <person name="Barry K."/>
            <person name="Chovatia M."/>
            <person name="Clum A."/>
            <person name="Daum C."/>
            <person name="Haridas S."/>
            <person name="He G."/>
            <person name="LaButti K."/>
            <person name="Lipzen A."/>
            <person name="Mondo S."/>
            <person name="Riley R."/>
            <person name="Salamov A."/>
            <person name="Simmons B.A."/>
            <person name="Magnuson J.K."/>
            <person name="Henrissat B."/>
            <person name="Mortensen U.H."/>
            <person name="Larsen T.O."/>
            <person name="Devries R.P."/>
            <person name="Grigoriev I.V."/>
            <person name="Machida M."/>
            <person name="Baker S.E."/>
            <person name="Andersen M.R."/>
        </authorList>
    </citation>
    <scope>NUCLEOTIDE SEQUENCE [LARGE SCALE GENOMIC DNA]</scope>
    <source>
        <strain evidence="1">IBT 14317</strain>
    </source>
</reference>
<dbReference type="AlphaFoldDB" id="A0A5N7C0T4"/>
<accession>A0A5N7C0T4</accession>